<feature type="transmembrane region" description="Helical" evidence="1">
    <location>
        <begin position="243"/>
        <end position="266"/>
    </location>
</feature>
<organism evidence="2 3">
    <name type="scientific">Aspergillus wentii DTO 134E9</name>
    <dbReference type="NCBI Taxonomy" id="1073089"/>
    <lineage>
        <taxon>Eukaryota</taxon>
        <taxon>Fungi</taxon>
        <taxon>Dikarya</taxon>
        <taxon>Ascomycota</taxon>
        <taxon>Pezizomycotina</taxon>
        <taxon>Eurotiomycetes</taxon>
        <taxon>Eurotiomycetidae</taxon>
        <taxon>Eurotiales</taxon>
        <taxon>Aspergillaceae</taxon>
        <taxon>Aspergillus</taxon>
        <taxon>Aspergillus subgen. Cremei</taxon>
    </lineage>
</organism>
<protein>
    <submittedName>
        <fullName evidence="2">Uncharacterized protein</fullName>
    </submittedName>
</protein>
<dbReference type="Proteomes" id="UP000184383">
    <property type="component" value="Unassembled WGS sequence"/>
</dbReference>
<dbReference type="Gene3D" id="1.25.40.20">
    <property type="entry name" value="Ankyrin repeat-containing domain"/>
    <property type="match status" value="1"/>
</dbReference>
<reference evidence="3" key="1">
    <citation type="journal article" date="2017" name="Genome Biol.">
        <title>Comparative genomics reveals high biological diversity and specific adaptations in the industrially and medically important fungal genus Aspergillus.</title>
        <authorList>
            <person name="de Vries R.P."/>
            <person name="Riley R."/>
            <person name="Wiebenga A."/>
            <person name="Aguilar-Osorio G."/>
            <person name="Amillis S."/>
            <person name="Uchima C.A."/>
            <person name="Anderluh G."/>
            <person name="Asadollahi M."/>
            <person name="Askin M."/>
            <person name="Barry K."/>
            <person name="Battaglia E."/>
            <person name="Bayram O."/>
            <person name="Benocci T."/>
            <person name="Braus-Stromeyer S.A."/>
            <person name="Caldana C."/>
            <person name="Canovas D."/>
            <person name="Cerqueira G.C."/>
            <person name="Chen F."/>
            <person name="Chen W."/>
            <person name="Choi C."/>
            <person name="Clum A."/>
            <person name="Dos Santos R.A."/>
            <person name="Damasio A.R."/>
            <person name="Diallinas G."/>
            <person name="Emri T."/>
            <person name="Fekete E."/>
            <person name="Flipphi M."/>
            <person name="Freyberg S."/>
            <person name="Gallo A."/>
            <person name="Gournas C."/>
            <person name="Habgood R."/>
            <person name="Hainaut M."/>
            <person name="Harispe M.L."/>
            <person name="Henrissat B."/>
            <person name="Hilden K.S."/>
            <person name="Hope R."/>
            <person name="Hossain A."/>
            <person name="Karabika E."/>
            <person name="Karaffa L."/>
            <person name="Karanyi Z."/>
            <person name="Krasevec N."/>
            <person name="Kuo A."/>
            <person name="Kusch H."/>
            <person name="LaButti K."/>
            <person name="Lagendijk E.L."/>
            <person name="Lapidus A."/>
            <person name="Levasseur A."/>
            <person name="Lindquist E."/>
            <person name="Lipzen A."/>
            <person name="Logrieco A.F."/>
            <person name="MacCabe A."/>
            <person name="Maekelae M.R."/>
            <person name="Malavazi I."/>
            <person name="Melin P."/>
            <person name="Meyer V."/>
            <person name="Mielnichuk N."/>
            <person name="Miskei M."/>
            <person name="Molnar A.P."/>
            <person name="Mule G."/>
            <person name="Ngan C.Y."/>
            <person name="Orejas M."/>
            <person name="Orosz E."/>
            <person name="Ouedraogo J.P."/>
            <person name="Overkamp K.M."/>
            <person name="Park H.-S."/>
            <person name="Perrone G."/>
            <person name="Piumi F."/>
            <person name="Punt P.J."/>
            <person name="Ram A.F."/>
            <person name="Ramon A."/>
            <person name="Rauscher S."/>
            <person name="Record E."/>
            <person name="Riano-Pachon D.M."/>
            <person name="Robert V."/>
            <person name="Roehrig J."/>
            <person name="Ruller R."/>
            <person name="Salamov A."/>
            <person name="Salih N.S."/>
            <person name="Samson R.A."/>
            <person name="Sandor E."/>
            <person name="Sanguinetti M."/>
            <person name="Schuetze T."/>
            <person name="Sepcic K."/>
            <person name="Shelest E."/>
            <person name="Sherlock G."/>
            <person name="Sophianopoulou V."/>
            <person name="Squina F.M."/>
            <person name="Sun H."/>
            <person name="Susca A."/>
            <person name="Todd R.B."/>
            <person name="Tsang A."/>
            <person name="Unkles S.E."/>
            <person name="van de Wiele N."/>
            <person name="van Rossen-Uffink D."/>
            <person name="Oliveira J.V."/>
            <person name="Vesth T.C."/>
            <person name="Visser J."/>
            <person name="Yu J.-H."/>
            <person name="Zhou M."/>
            <person name="Andersen M.R."/>
            <person name="Archer D.B."/>
            <person name="Baker S.E."/>
            <person name="Benoit I."/>
            <person name="Brakhage A.A."/>
            <person name="Braus G.H."/>
            <person name="Fischer R."/>
            <person name="Frisvad J.C."/>
            <person name="Goldman G.H."/>
            <person name="Houbraken J."/>
            <person name="Oakley B."/>
            <person name="Pocsi I."/>
            <person name="Scazzocchio C."/>
            <person name="Seiboth B."/>
            <person name="vanKuyk P.A."/>
            <person name="Wortman J."/>
            <person name="Dyer P.S."/>
            <person name="Grigoriev I.V."/>
        </authorList>
    </citation>
    <scope>NUCLEOTIDE SEQUENCE [LARGE SCALE GENOMIC DNA]</scope>
    <source>
        <strain evidence="3">DTO 134E9</strain>
    </source>
</reference>
<dbReference type="InterPro" id="IPR002110">
    <property type="entry name" value="Ankyrin_rpt"/>
</dbReference>
<dbReference type="SUPFAM" id="SSF48403">
    <property type="entry name" value="Ankyrin repeat"/>
    <property type="match status" value="1"/>
</dbReference>
<feature type="transmembrane region" description="Helical" evidence="1">
    <location>
        <begin position="73"/>
        <end position="92"/>
    </location>
</feature>
<dbReference type="RefSeq" id="XP_040685057.1">
    <property type="nucleotide sequence ID" value="XM_040836502.1"/>
</dbReference>
<keyword evidence="1" id="KW-0472">Membrane</keyword>
<dbReference type="AlphaFoldDB" id="A0A1L9R8Y7"/>
<dbReference type="EMBL" id="KV878216">
    <property type="protein sequence ID" value="OJJ31380.1"/>
    <property type="molecule type" value="Genomic_DNA"/>
</dbReference>
<name>A0A1L9R8Y7_ASPWE</name>
<dbReference type="STRING" id="1073089.A0A1L9R8Y7"/>
<proteinExistence type="predicted"/>
<feature type="transmembrane region" description="Helical" evidence="1">
    <location>
        <begin position="113"/>
        <end position="132"/>
    </location>
</feature>
<evidence type="ECO:0000313" key="2">
    <source>
        <dbReference type="EMBL" id="OJJ31380.1"/>
    </source>
</evidence>
<evidence type="ECO:0000256" key="1">
    <source>
        <dbReference type="SAM" id="Phobius"/>
    </source>
</evidence>
<feature type="transmembrane region" description="Helical" evidence="1">
    <location>
        <begin position="12"/>
        <end position="32"/>
    </location>
</feature>
<feature type="transmembrane region" description="Helical" evidence="1">
    <location>
        <begin position="286"/>
        <end position="304"/>
    </location>
</feature>
<dbReference type="Pfam" id="PF12796">
    <property type="entry name" value="Ank_2"/>
    <property type="match status" value="1"/>
</dbReference>
<evidence type="ECO:0000313" key="3">
    <source>
        <dbReference type="Proteomes" id="UP000184383"/>
    </source>
</evidence>
<dbReference type="InterPro" id="IPR036770">
    <property type="entry name" value="Ankyrin_rpt-contain_sf"/>
</dbReference>
<keyword evidence="1" id="KW-0812">Transmembrane</keyword>
<dbReference type="OrthoDB" id="341259at2759"/>
<gene>
    <name evidence="2" type="ORF">ASPWEDRAFT_45321</name>
</gene>
<dbReference type="VEuPathDB" id="FungiDB:ASPWEDRAFT_45321"/>
<sequence length="519" mass="59300">MDCTNHVSGELYGIGIRLGLYLHWAALLILRASGRGSWSTLSRIRMSVNLISCMIFSKLVSDIVHSRSLSLDFLITFYLIVVLFYPDGYNLYRQSNGERRSGYRYTLLPDIPLILYNLICLAVSVLGAWFWLKGIHHTEPTSCSAKAAFFGVFDLYDHRWRSFATAWAILSVVFFFILLMIHTFEYWSENGKKVEKYDLARRRGVHCGLPFPSIPAMSRGFLRPRVPRIIARFKWKKPYARRIVILALRVTHWLFINFIPPLAAIISAERMIHANQLNVGALSDSAGQILVLIMGIANMISLLWEIARRPNKPYEDPLAAYMYHCHSSSPCDRDEASQILRELLRSYINYDPIVRLDARKHPLESLFRTALMEQSRKSIIDAAGHGDLSTVNEILASQKTRDYHQHSPDVKIPRSALNFAASYGHVEVVKRLLEDEMTVLAWHPLDNYHCGPLYSAAQKGHSVVVELLLEKFWGNLDGRRKEVECALGAIEDNTPGHSEARRLLEAYRDGLDKEKLDIV</sequence>
<keyword evidence="1" id="KW-1133">Transmembrane helix</keyword>
<feature type="transmembrane region" description="Helical" evidence="1">
    <location>
        <begin position="164"/>
        <end position="187"/>
    </location>
</feature>
<accession>A0A1L9R8Y7</accession>
<dbReference type="GeneID" id="63752350"/>
<keyword evidence="3" id="KW-1185">Reference proteome</keyword>